<evidence type="ECO:0000259" key="2">
    <source>
        <dbReference type="Pfam" id="PF01757"/>
    </source>
</evidence>
<dbReference type="PANTHER" id="PTHR37312:SF1">
    <property type="entry name" value="MEMBRANE-BOUND ACYLTRANSFERASE YKRP-RELATED"/>
    <property type="match status" value="1"/>
</dbReference>
<feature type="transmembrane region" description="Helical" evidence="1">
    <location>
        <begin position="311"/>
        <end position="331"/>
    </location>
</feature>
<feature type="transmembrane region" description="Helical" evidence="1">
    <location>
        <begin position="152"/>
        <end position="170"/>
    </location>
</feature>
<keyword evidence="4" id="KW-1185">Reference proteome</keyword>
<feature type="transmembrane region" description="Helical" evidence="1">
    <location>
        <begin position="239"/>
        <end position="258"/>
    </location>
</feature>
<evidence type="ECO:0000313" key="3">
    <source>
        <dbReference type="EMBL" id="KRN75256.1"/>
    </source>
</evidence>
<keyword evidence="3" id="KW-0808">Transferase</keyword>
<dbReference type="AlphaFoldDB" id="A0A0R2JD34"/>
<organism evidence="3 4">
    <name type="scientific">Weissella kandleri</name>
    <dbReference type="NCBI Taxonomy" id="1616"/>
    <lineage>
        <taxon>Bacteria</taxon>
        <taxon>Bacillati</taxon>
        <taxon>Bacillota</taxon>
        <taxon>Bacilli</taxon>
        <taxon>Lactobacillales</taxon>
        <taxon>Lactobacillaceae</taxon>
        <taxon>Weissella</taxon>
    </lineage>
</organism>
<dbReference type="PATRIC" id="fig|1616.3.peg.431"/>
<feature type="transmembrane region" description="Helical" evidence="1">
    <location>
        <begin position="207"/>
        <end position="227"/>
    </location>
</feature>
<feature type="domain" description="Acyltransferase 3" evidence="2">
    <location>
        <begin position="9"/>
        <end position="323"/>
    </location>
</feature>
<comment type="caution">
    <text evidence="3">The sequence shown here is derived from an EMBL/GenBank/DDBJ whole genome shotgun (WGS) entry which is preliminary data.</text>
</comment>
<dbReference type="EMBL" id="JQBP01000002">
    <property type="protein sequence ID" value="KRN75256.1"/>
    <property type="molecule type" value="Genomic_DNA"/>
</dbReference>
<dbReference type="InterPro" id="IPR002656">
    <property type="entry name" value="Acyl_transf_3_dom"/>
</dbReference>
<keyword evidence="1" id="KW-0812">Transmembrane</keyword>
<sequence length="350" mass="39856">MKQVRKRILAFDIARAVTIFLVIVGHSMNGWNHPLLSNLIFAINLPVFFFISGYFYRHKSILQTIKTGFNNLILPYFVIATAIVGLNFLKESLHHQALNWGLLIPYFYGNGASVTTPGNYDIVPHMGAIWFLLMMFLANIIFQLFMRLESPVSQAMGVLIAVLLGIWLANRFSLPWTLQSALEVQIYYLVGYWAHRMNLIKTHHWQRLIIGLSVILLGLTTVFGGKYTLVTGQAAHQGLSILAGIGSSFLLIYLAQALEHLFDPKRLARLVQLGAISMLVLCIHDLDIIFLDQYLVHHFLSHLHGWQQNGAYLSLIVIRVWYTSVLALVVVKISWVRRIFIERDYPLALT</sequence>
<dbReference type="InterPro" id="IPR052734">
    <property type="entry name" value="Nod_factor_acetyltransferase"/>
</dbReference>
<keyword evidence="1" id="KW-0472">Membrane</keyword>
<name>A0A0R2JD34_9LACO</name>
<dbReference type="GO" id="GO:0016747">
    <property type="term" value="F:acyltransferase activity, transferring groups other than amino-acyl groups"/>
    <property type="evidence" value="ECO:0007669"/>
    <property type="project" value="InterPro"/>
</dbReference>
<evidence type="ECO:0000313" key="4">
    <source>
        <dbReference type="Proteomes" id="UP000051655"/>
    </source>
</evidence>
<accession>A0A0R2JD34</accession>
<feature type="transmembrane region" description="Helical" evidence="1">
    <location>
        <begin position="9"/>
        <end position="29"/>
    </location>
</feature>
<reference evidence="3 4" key="1">
    <citation type="journal article" date="2015" name="Genome Announc.">
        <title>Expanding the biotechnology potential of lactobacilli through comparative genomics of 213 strains and associated genera.</title>
        <authorList>
            <person name="Sun Z."/>
            <person name="Harris H.M."/>
            <person name="McCann A."/>
            <person name="Guo C."/>
            <person name="Argimon S."/>
            <person name="Zhang W."/>
            <person name="Yang X."/>
            <person name="Jeffery I.B."/>
            <person name="Cooney J.C."/>
            <person name="Kagawa T.F."/>
            <person name="Liu W."/>
            <person name="Song Y."/>
            <person name="Salvetti E."/>
            <person name="Wrobel A."/>
            <person name="Rasinkangas P."/>
            <person name="Parkhill J."/>
            <person name="Rea M.C."/>
            <person name="O'Sullivan O."/>
            <person name="Ritari J."/>
            <person name="Douillard F.P."/>
            <person name="Paul Ross R."/>
            <person name="Yang R."/>
            <person name="Briner A.E."/>
            <person name="Felis G.E."/>
            <person name="de Vos W.M."/>
            <person name="Barrangou R."/>
            <person name="Klaenhammer T.R."/>
            <person name="Caufield P.W."/>
            <person name="Cui Y."/>
            <person name="Zhang H."/>
            <person name="O'Toole P.W."/>
        </authorList>
    </citation>
    <scope>NUCLEOTIDE SEQUENCE [LARGE SCALE GENOMIC DNA]</scope>
    <source>
        <strain evidence="3 4">DSM 20593</strain>
    </source>
</reference>
<protein>
    <submittedName>
        <fullName evidence="3">O-acetyltransferase</fullName>
    </submittedName>
</protein>
<keyword evidence="1" id="KW-1133">Transmembrane helix</keyword>
<feature type="transmembrane region" description="Helical" evidence="1">
    <location>
        <begin position="35"/>
        <end position="56"/>
    </location>
</feature>
<gene>
    <name evidence="3" type="ORF">IV73_GL000417</name>
</gene>
<dbReference type="PANTHER" id="PTHR37312">
    <property type="entry name" value="MEMBRANE-BOUND ACYLTRANSFERASE YKRP-RELATED"/>
    <property type="match status" value="1"/>
</dbReference>
<feature type="transmembrane region" description="Helical" evidence="1">
    <location>
        <begin position="176"/>
        <end position="195"/>
    </location>
</feature>
<dbReference type="Pfam" id="PF01757">
    <property type="entry name" value="Acyl_transf_3"/>
    <property type="match status" value="1"/>
</dbReference>
<feature type="transmembrane region" description="Helical" evidence="1">
    <location>
        <begin position="127"/>
        <end position="145"/>
    </location>
</feature>
<feature type="transmembrane region" description="Helical" evidence="1">
    <location>
        <begin position="270"/>
        <end position="291"/>
    </location>
</feature>
<feature type="transmembrane region" description="Helical" evidence="1">
    <location>
        <begin position="68"/>
        <end position="89"/>
    </location>
</feature>
<dbReference type="STRING" id="1616.IV73_GL000417"/>
<evidence type="ECO:0000256" key="1">
    <source>
        <dbReference type="SAM" id="Phobius"/>
    </source>
</evidence>
<proteinExistence type="predicted"/>
<dbReference type="Proteomes" id="UP000051655">
    <property type="component" value="Unassembled WGS sequence"/>
</dbReference>